<dbReference type="GO" id="GO:0005737">
    <property type="term" value="C:cytoplasm"/>
    <property type="evidence" value="ECO:0007669"/>
    <property type="project" value="TreeGrafter"/>
</dbReference>
<dbReference type="GO" id="GO:0071006">
    <property type="term" value="C:U2-type catalytic step 1 spliceosome"/>
    <property type="evidence" value="ECO:0007669"/>
    <property type="project" value="TreeGrafter"/>
</dbReference>
<dbReference type="InterPro" id="IPR013915">
    <property type="entry name" value="Prp19_cc"/>
</dbReference>
<evidence type="ECO:0000256" key="12">
    <source>
        <dbReference type="RuleBase" id="RU367101"/>
    </source>
</evidence>
<dbReference type="GO" id="GO:0000398">
    <property type="term" value="P:mRNA splicing, via spliceosome"/>
    <property type="evidence" value="ECO:0007669"/>
    <property type="project" value="InterPro"/>
</dbReference>
<sequence length="138" mass="15086">MNCSISGEPTLNPVLSPVSNAVFDRALLETFIAQNGTDPITGVPLTVEELISIKTPAHGLVRPRTAAVASIPSMLAMFQSEWDAITLETFQLRQELLKARQELSTALYQHDAAVRVVARLMKERDEARQSLAQLSASI</sequence>
<evidence type="ECO:0000259" key="13">
    <source>
        <dbReference type="PROSITE" id="PS51698"/>
    </source>
</evidence>
<dbReference type="STRING" id="857566.A0A1E3PD61"/>
<comment type="catalytic activity">
    <reaction evidence="12">
        <text>S-ubiquitinyl-[E2 ubiquitin-conjugating enzyme]-L-cysteine + [acceptor protein]-L-lysine = [E2 ubiquitin-conjugating enzyme]-L-cysteine + N(6)-ubiquitinyl-[acceptor protein]-L-lysine.</text>
        <dbReference type="EC" id="2.3.2.27"/>
    </reaction>
</comment>
<dbReference type="CDD" id="cd16656">
    <property type="entry name" value="RING-Ubox_PRP19"/>
    <property type="match status" value="1"/>
</dbReference>
<name>A0A1E3PD61_9ASCO</name>
<dbReference type="Proteomes" id="UP000095009">
    <property type="component" value="Unassembled WGS sequence"/>
</dbReference>
<dbReference type="PANTHER" id="PTHR43995">
    <property type="entry name" value="PRE-MRNA-PROCESSING FACTOR 19"/>
    <property type="match status" value="1"/>
</dbReference>
<evidence type="ECO:0000313" key="15">
    <source>
        <dbReference type="Proteomes" id="UP000095009"/>
    </source>
</evidence>
<feature type="non-terminal residue" evidence="14">
    <location>
        <position position="138"/>
    </location>
</feature>
<evidence type="ECO:0000256" key="6">
    <source>
        <dbReference type="ARBA" id="ARBA00022679"/>
    </source>
</evidence>
<keyword evidence="12" id="KW-0227">DNA damage</keyword>
<dbReference type="InterPro" id="IPR038959">
    <property type="entry name" value="Prp19"/>
</dbReference>
<accession>A0A1E3PD61</accession>
<dbReference type="Pfam" id="PF08606">
    <property type="entry name" value="Prp19"/>
    <property type="match status" value="1"/>
</dbReference>
<dbReference type="Pfam" id="PF04564">
    <property type="entry name" value="U-box"/>
    <property type="match status" value="1"/>
</dbReference>
<dbReference type="OrthoDB" id="687049at2759"/>
<proteinExistence type="inferred from homology"/>
<dbReference type="GO" id="GO:0070534">
    <property type="term" value="P:protein K63-linked ubiquitination"/>
    <property type="evidence" value="ECO:0007669"/>
    <property type="project" value="UniProtKB-UniRule"/>
</dbReference>
<dbReference type="PROSITE" id="PS51698">
    <property type="entry name" value="U_BOX"/>
    <property type="match status" value="1"/>
</dbReference>
<evidence type="ECO:0000313" key="14">
    <source>
        <dbReference type="EMBL" id="ODQ63346.1"/>
    </source>
</evidence>
<keyword evidence="5 12" id="KW-0507">mRNA processing</keyword>
<dbReference type="Gene3D" id="3.30.40.10">
    <property type="entry name" value="Zinc/RING finger domain, C3HC4 (zinc finger)"/>
    <property type="match status" value="1"/>
</dbReference>
<comment type="subunit">
    <text evidence="12">Homotetramer.</text>
</comment>
<evidence type="ECO:0000256" key="5">
    <source>
        <dbReference type="ARBA" id="ARBA00022664"/>
    </source>
</evidence>
<dbReference type="PANTHER" id="PTHR43995:SF1">
    <property type="entry name" value="PRE-MRNA-PROCESSING FACTOR 19"/>
    <property type="match status" value="1"/>
</dbReference>
<evidence type="ECO:0000256" key="4">
    <source>
        <dbReference type="ARBA" id="ARBA00022574"/>
    </source>
</evidence>
<keyword evidence="10 12" id="KW-0508">mRNA splicing</keyword>
<comment type="pathway">
    <text evidence="2 12">Protein modification; protein ubiquitination.</text>
</comment>
<evidence type="ECO:0000256" key="8">
    <source>
        <dbReference type="ARBA" id="ARBA00022737"/>
    </source>
</evidence>
<keyword evidence="11 12" id="KW-0539">Nucleus</keyword>
<dbReference type="InterPro" id="IPR003613">
    <property type="entry name" value="Ubox_domain"/>
</dbReference>
<evidence type="ECO:0000256" key="11">
    <source>
        <dbReference type="ARBA" id="ARBA00023242"/>
    </source>
</evidence>
<keyword evidence="4" id="KW-0853">WD repeat</keyword>
<dbReference type="EMBL" id="KV454415">
    <property type="protein sequence ID" value="ODQ63346.1"/>
    <property type="molecule type" value="Genomic_DNA"/>
</dbReference>
<keyword evidence="12" id="KW-0234">DNA repair</keyword>
<dbReference type="UniPathway" id="UPA00143"/>
<dbReference type="InterPro" id="IPR055340">
    <property type="entry name" value="RING-Ubox_PRP19"/>
</dbReference>
<keyword evidence="6 12" id="KW-0808">Transferase</keyword>
<dbReference type="SUPFAM" id="SSF57850">
    <property type="entry name" value="RING/U-box"/>
    <property type="match status" value="1"/>
</dbReference>
<organism evidence="14 15">
    <name type="scientific">Nadsonia fulvescens var. elongata DSM 6958</name>
    <dbReference type="NCBI Taxonomy" id="857566"/>
    <lineage>
        <taxon>Eukaryota</taxon>
        <taxon>Fungi</taxon>
        <taxon>Dikarya</taxon>
        <taxon>Ascomycota</taxon>
        <taxon>Saccharomycotina</taxon>
        <taxon>Dipodascomycetes</taxon>
        <taxon>Dipodascales</taxon>
        <taxon>Dipodascales incertae sedis</taxon>
        <taxon>Nadsonia</taxon>
    </lineage>
</organism>
<dbReference type="InterPro" id="IPR013083">
    <property type="entry name" value="Znf_RING/FYVE/PHD"/>
</dbReference>
<keyword evidence="8" id="KW-0677">Repeat</keyword>
<dbReference type="EC" id="2.3.2.27" evidence="12"/>
<evidence type="ECO:0000256" key="10">
    <source>
        <dbReference type="ARBA" id="ARBA00023187"/>
    </source>
</evidence>
<keyword evidence="7 12" id="KW-0747">Spliceosome</keyword>
<evidence type="ECO:0000256" key="1">
    <source>
        <dbReference type="ARBA" id="ARBA00004123"/>
    </source>
</evidence>
<evidence type="ECO:0000256" key="9">
    <source>
        <dbReference type="ARBA" id="ARBA00022786"/>
    </source>
</evidence>
<keyword evidence="15" id="KW-1185">Reference proteome</keyword>
<reference evidence="14 15" key="1">
    <citation type="journal article" date="2016" name="Proc. Natl. Acad. Sci. U.S.A.">
        <title>Comparative genomics of biotechnologically important yeasts.</title>
        <authorList>
            <person name="Riley R."/>
            <person name="Haridas S."/>
            <person name="Wolfe K.H."/>
            <person name="Lopes M.R."/>
            <person name="Hittinger C.T."/>
            <person name="Goeker M."/>
            <person name="Salamov A.A."/>
            <person name="Wisecaver J.H."/>
            <person name="Long T.M."/>
            <person name="Calvey C.H."/>
            <person name="Aerts A.L."/>
            <person name="Barry K.W."/>
            <person name="Choi C."/>
            <person name="Clum A."/>
            <person name="Coughlan A.Y."/>
            <person name="Deshpande S."/>
            <person name="Douglass A.P."/>
            <person name="Hanson S.J."/>
            <person name="Klenk H.-P."/>
            <person name="LaButti K.M."/>
            <person name="Lapidus A."/>
            <person name="Lindquist E.A."/>
            <person name="Lipzen A.M."/>
            <person name="Meier-Kolthoff J.P."/>
            <person name="Ohm R.A."/>
            <person name="Otillar R.P."/>
            <person name="Pangilinan J.L."/>
            <person name="Peng Y."/>
            <person name="Rokas A."/>
            <person name="Rosa C.A."/>
            <person name="Scheuner C."/>
            <person name="Sibirny A.A."/>
            <person name="Slot J.C."/>
            <person name="Stielow J.B."/>
            <person name="Sun H."/>
            <person name="Kurtzman C.P."/>
            <person name="Blackwell M."/>
            <person name="Grigoriev I.V."/>
            <person name="Jeffries T.W."/>
        </authorList>
    </citation>
    <scope>NUCLEOTIDE SEQUENCE [LARGE SCALE GENOMIC DNA]</scope>
    <source>
        <strain evidence="14 15">DSM 6958</strain>
    </source>
</reference>
<evidence type="ECO:0000256" key="7">
    <source>
        <dbReference type="ARBA" id="ARBA00022728"/>
    </source>
</evidence>
<dbReference type="GO" id="GO:0000974">
    <property type="term" value="C:Prp19 complex"/>
    <property type="evidence" value="ECO:0007669"/>
    <property type="project" value="UniProtKB-UniRule"/>
</dbReference>
<gene>
    <name evidence="14" type="ORF">NADFUDRAFT_10432</name>
</gene>
<keyword evidence="9 12" id="KW-0833">Ubl conjugation pathway</keyword>
<dbReference type="AlphaFoldDB" id="A0A1E3PD61"/>
<comment type="subcellular location">
    <subcellularLocation>
        <location evidence="1 12">Nucleus</location>
    </subcellularLocation>
</comment>
<dbReference type="SMART" id="SM00504">
    <property type="entry name" value="Ubox"/>
    <property type="match status" value="1"/>
</dbReference>
<dbReference type="FunFam" id="3.30.40.10:FF:000027">
    <property type="entry name" value="Pre-mRNA-processing factor 19, putative"/>
    <property type="match status" value="1"/>
</dbReference>
<dbReference type="GO" id="GO:0006281">
    <property type="term" value="P:DNA repair"/>
    <property type="evidence" value="ECO:0007669"/>
    <property type="project" value="UniProtKB-KW"/>
</dbReference>
<comment type="similarity">
    <text evidence="3 12">Belongs to the WD repeat PRP19 family.</text>
</comment>
<evidence type="ECO:0000256" key="2">
    <source>
        <dbReference type="ARBA" id="ARBA00004906"/>
    </source>
</evidence>
<comment type="function">
    <text evidence="12">Ubiquitin-protein ligase which is mainly involved pre-mRNA splicing and DNA repair. Required for pre-mRNA splicing as component of the spliceosome.</text>
</comment>
<protein>
    <recommendedName>
        <fullName evidence="12">Pre-mRNA-processing factor 19</fullName>
        <ecNumber evidence="12">2.3.2.27</ecNumber>
    </recommendedName>
</protein>
<feature type="domain" description="U-box" evidence="13">
    <location>
        <begin position="1"/>
        <end position="71"/>
    </location>
</feature>
<dbReference type="GO" id="GO:0061630">
    <property type="term" value="F:ubiquitin protein ligase activity"/>
    <property type="evidence" value="ECO:0007669"/>
    <property type="project" value="UniProtKB-UniRule"/>
</dbReference>
<evidence type="ECO:0000256" key="3">
    <source>
        <dbReference type="ARBA" id="ARBA00006388"/>
    </source>
</evidence>